<reference evidence="1" key="1">
    <citation type="submission" date="2023-04" db="EMBL/GenBank/DDBJ databases">
        <title>Candida boidinii NBRC 1967.</title>
        <authorList>
            <person name="Ichikawa N."/>
            <person name="Sato H."/>
            <person name="Tonouchi N."/>
        </authorList>
    </citation>
    <scope>NUCLEOTIDE SEQUENCE</scope>
    <source>
        <strain evidence="1">NBRC 1967</strain>
    </source>
</reference>
<gene>
    <name evidence="1" type="ORF">Cboi01_000231100</name>
</gene>
<sequence length="1245" mass="139342">MLISKEGEDKISNLEKEDKPQMKKQILNNVEDFFKTANQSVDELLNEITTHSISSTSVDTDNNIQNSTSIENIQSSSTEPLNLSSALKSKLKTAEPTNLDPLLKRDNSKITGPRTLVNTSPITENRFRTSAVGSRSSSPTKKTVKIQMAPPQVLEYEYEPSEYETLDLQKQNGESDIEDANNDDDLTDGVKYSWRSVPLSIKNDTSNTRALPPITHSASDYSIRSMPNLSKHDDYDTTVSENEESILLSEESTVTENELRTPTDYTKDAKDFMKKEISNTDKSSYNITRDDQSHTFLKKKALQHDYDHETYLENIKRGTAKVPKDIKSNKLKHETFIKELGTASINNKDLEEEDDIITDLGELYPSNIRNTKNADSLKLQRNDSVRSVMSISSIERKLSVKPFNKKLNNIVLKDGIKGFSDELVEELVNDNVTGADNDEGEDDEDECDDDYGESRLGQISSNIQNGESNNNKHIDVSDNEEETEMRNSTKQLKNSKSLVANSPIRQKKSVLQSHLDATNDVNNSRVFSLRSNTTATSTENESDFVSAVEDEEDLVEYTEADNHNILLPSANVLDQSFSGSETSFSPKHRYNNSLSTEVELADVTLNGAEEEITTNAATSKIDNNTDLSASEGNQSSDNSYSNSIMKSPNLPDSETTHTTPYIDNKDISSDIDIIDTVADKVTKEAVTEDSNTSSNSLGSVHSKDFTLDVLQFDDDPFDFLDDFKEDDAFTTIKKRSGSRQLSSETAHKEDVLAIWQTQPEFKSLHKQAPSFQSICDPKRSFIVEQTHHKQINFVEPRTLLSNQSSRVSSVNISKKINSSTIPDSSVIYTPATKLVSNNYNSVDIEDANLASNTGTVLYKPLNDAYPSKAVKRYNFVKSEADESTVENVNTEHMEKTSNSLITGESMEKSAQHETSSMYKDTDTNRFVSTSSTLKDYKEETAPPPVSTRIQSLQLSDILPDSDDSSFLNGFNSFNDGDEVKNAKEKEEEEENKFTNSTELDNSVFSNKGKPFVKKHGSTYSSTHADLCNIWRTGTISRVDRKREEDESVNLPAIDMDEMENFLIRKRLASEDFHIKTVNNKAFLQTADNNDLEQKGLMIKYPSHNANAETKSVDTDNVNDLDITTANLNLDESSAGNDNKRISNLSNTFSVYEDTYYTRENANNENMKQIFKLDSASKQHQSVKSLLIHGESAIEEKEEDDDISMTPKDSEETVNDAKLATTAPEKEKIKVKLINGEQETLNSAVL</sequence>
<protein>
    <submittedName>
        <fullName evidence="1">Unnamed protein product</fullName>
    </submittedName>
</protein>
<dbReference type="EMBL" id="BSXV01001018">
    <property type="protein sequence ID" value="GME91473.1"/>
    <property type="molecule type" value="Genomic_DNA"/>
</dbReference>
<organism evidence="1 2">
    <name type="scientific">Candida boidinii</name>
    <name type="common">Yeast</name>
    <dbReference type="NCBI Taxonomy" id="5477"/>
    <lineage>
        <taxon>Eukaryota</taxon>
        <taxon>Fungi</taxon>
        <taxon>Dikarya</taxon>
        <taxon>Ascomycota</taxon>
        <taxon>Saccharomycotina</taxon>
        <taxon>Pichiomycetes</taxon>
        <taxon>Pichiales</taxon>
        <taxon>Pichiaceae</taxon>
        <taxon>Ogataea</taxon>
        <taxon>Ogataea/Candida clade</taxon>
    </lineage>
</organism>
<dbReference type="Proteomes" id="UP001165101">
    <property type="component" value="Unassembled WGS sequence"/>
</dbReference>
<keyword evidence="2" id="KW-1185">Reference proteome</keyword>
<comment type="caution">
    <text evidence="1">The sequence shown here is derived from an EMBL/GenBank/DDBJ whole genome shotgun (WGS) entry which is preliminary data.</text>
</comment>
<proteinExistence type="predicted"/>
<evidence type="ECO:0000313" key="2">
    <source>
        <dbReference type="Proteomes" id="UP001165101"/>
    </source>
</evidence>
<evidence type="ECO:0000313" key="1">
    <source>
        <dbReference type="EMBL" id="GME91473.1"/>
    </source>
</evidence>
<accession>A0ACB5TPR3</accession>
<name>A0ACB5TPR3_CANBO</name>